<name>A0A4Z0B835_9PSED</name>
<dbReference type="PROSITE" id="PS00211">
    <property type="entry name" value="ABC_TRANSPORTER_1"/>
    <property type="match status" value="1"/>
</dbReference>
<dbReference type="CDD" id="cd03220">
    <property type="entry name" value="ABC_KpsT_Wzt"/>
    <property type="match status" value="1"/>
</dbReference>
<dbReference type="Gene3D" id="3.40.50.300">
    <property type="entry name" value="P-loop containing nucleotide triphosphate hydrolases"/>
    <property type="match status" value="1"/>
</dbReference>
<dbReference type="GO" id="GO:0005524">
    <property type="term" value="F:ATP binding"/>
    <property type="evidence" value="ECO:0007669"/>
    <property type="project" value="UniProtKB-KW"/>
</dbReference>
<comment type="caution">
    <text evidence="6">The sequence shown here is derived from an EMBL/GenBank/DDBJ whole genome shotgun (WGS) entry which is preliminary data.</text>
</comment>
<reference evidence="6 7" key="1">
    <citation type="journal article" date="2019" name="Syst. Appl. Microbiol.">
        <title>New species of pathogenic Pseudomonas isolated from citrus in Tunisia: Proposal of Pseudomonas kairouanensis sp. nov. and Pseudomonas nabeulensis sp. nov.</title>
        <authorList>
            <person name="Oueslati M."/>
            <person name="Mulet M."/>
            <person name="Gomila M."/>
            <person name="Berge O."/>
            <person name="Hajlaoui M.R."/>
            <person name="Lalucat J."/>
            <person name="Sadfi-Zouaoui N."/>
            <person name="Garcia-Valdes E."/>
        </authorList>
    </citation>
    <scope>NUCLEOTIDE SEQUENCE [LARGE SCALE GENOMIC DNA]</scope>
    <source>
        <strain evidence="6 7">E10B</strain>
    </source>
</reference>
<dbReference type="InterPro" id="IPR029439">
    <property type="entry name" value="Wzt_C"/>
</dbReference>
<gene>
    <name evidence="6" type="ORF">DYL61_07690</name>
</gene>
<keyword evidence="2" id="KW-0813">Transport</keyword>
<dbReference type="GO" id="GO:0140359">
    <property type="term" value="F:ABC-type transporter activity"/>
    <property type="evidence" value="ECO:0007669"/>
    <property type="project" value="InterPro"/>
</dbReference>
<comment type="similarity">
    <text evidence="1">Belongs to the ABC transporter superfamily.</text>
</comment>
<dbReference type="AlphaFoldDB" id="A0A4Z0B835"/>
<feature type="domain" description="ABC transporter" evidence="5">
    <location>
        <begin position="5"/>
        <end position="245"/>
    </location>
</feature>
<sequence length="420" mass="45931">MSAVLKVEGVGKAYRTYHRELHRVLSWFGWRVKPKAEVWVLQDINFEVQAGEAVGIIGQNGAGKSTLLKIITGTLKASAGHVEVQGKIAAILELGMGFHPDLTGRQNAYHAASLLGYTTEQITAIIEEIKEFAEIGDYFDHPVRTYSSGMQMRVAFAVATAYRPEILIVDEALSVGDAYFQHKCFSLIRDFQAQGTSLLFVSHDSASIQSLCNRAVLLHKGKLLKVGAPQQIIDLYNASLADPDLKHTRLSGDANGGGIRSGTGEALIDTVRLLDAQEQPLDTVATGEPVKLCIVIDVHKAIDELVCGFVIRDRAGNWIFGINSKDYGKDLAGLQPGQKLVLSFGFDLNLGEGTYSVSVALTRSHRSHVEKNYDWLDLAHVFKVVNVHKKHFAGLAWLDAHVELTSLSDGPNKTLDHVNP</sequence>
<dbReference type="InterPro" id="IPR015860">
    <property type="entry name" value="ABC_transpr_TagH-like"/>
</dbReference>
<dbReference type="InterPro" id="IPR027417">
    <property type="entry name" value="P-loop_NTPase"/>
</dbReference>
<evidence type="ECO:0000313" key="7">
    <source>
        <dbReference type="Proteomes" id="UP000297734"/>
    </source>
</evidence>
<keyword evidence="3" id="KW-0547">Nucleotide-binding</keyword>
<dbReference type="CDD" id="cd10147">
    <property type="entry name" value="Wzt_C-like"/>
    <property type="match status" value="1"/>
</dbReference>
<dbReference type="InterPro" id="IPR050683">
    <property type="entry name" value="Bact_Polysacc_Export_ATP-bd"/>
</dbReference>
<dbReference type="Gene3D" id="2.70.50.60">
    <property type="entry name" value="abc- transporter (atp binding component) like domain"/>
    <property type="match status" value="1"/>
</dbReference>
<dbReference type="Pfam" id="PF00005">
    <property type="entry name" value="ABC_tran"/>
    <property type="match status" value="1"/>
</dbReference>
<dbReference type="InterPro" id="IPR017871">
    <property type="entry name" value="ABC_transporter-like_CS"/>
</dbReference>
<evidence type="ECO:0000259" key="5">
    <source>
        <dbReference type="PROSITE" id="PS50893"/>
    </source>
</evidence>
<organism evidence="6 7">
    <name type="scientific">Pseudomonas nabeulensis</name>
    <dbReference type="NCBI Taxonomy" id="2293833"/>
    <lineage>
        <taxon>Bacteria</taxon>
        <taxon>Pseudomonadati</taxon>
        <taxon>Pseudomonadota</taxon>
        <taxon>Gammaproteobacteria</taxon>
        <taxon>Pseudomonadales</taxon>
        <taxon>Pseudomonadaceae</taxon>
        <taxon>Pseudomonas</taxon>
    </lineage>
</organism>
<evidence type="ECO:0000256" key="3">
    <source>
        <dbReference type="ARBA" id="ARBA00022741"/>
    </source>
</evidence>
<evidence type="ECO:0000256" key="2">
    <source>
        <dbReference type="ARBA" id="ARBA00022448"/>
    </source>
</evidence>
<dbReference type="PROSITE" id="PS50893">
    <property type="entry name" value="ABC_TRANSPORTER_2"/>
    <property type="match status" value="1"/>
</dbReference>
<dbReference type="RefSeq" id="WP_095014213.1">
    <property type="nucleotide sequence ID" value="NZ_QUZT01000010.1"/>
</dbReference>
<protein>
    <submittedName>
        <fullName evidence="6">ABC transporter ATP-binding protein</fullName>
    </submittedName>
</protein>
<proteinExistence type="inferred from homology"/>
<dbReference type="OrthoDB" id="9778870at2"/>
<dbReference type="InterPro" id="IPR003593">
    <property type="entry name" value="AAA+_ATPase"/>
</dbReference>
<evidence type="ECO:0000256" key="1">
    <source>
        <dbReference type="ARBA" id="ARBA00005417"/>
    </source>
</evidence>
<dbReference type="PANTHER" id="PTHR46743">
    <property type="entry name" value="TEICHOIC ACIDS EXPORT ATP-BINDING PROTEIN TAGH"/>
    <property type="match status" value="1"/>
</dbReference>
<dbReference type="SMART" id="SM00382">
    <property type="entry name" value="AAA"/>
    <property type="match status" value="1"/>
</dbReference>
<dbReference type="Pfam" id="PF14524">
    <property type="entry name" value="Wzt_C"/>
    <property type="match status" value="1"/>
</dbReference>
<accession>A0A4Z0B835</accession>
<evidence type="ECO:0000313" key="6">
    <source>
        <dbReference type="EMBL" id="TFY94579.1"/>
    </source>
</evidence>
<dbReference type="GO" id="GO:0016887">
    <property type="term" value="F:ATP hydrolysis activity"/>
    <property type="evidence" value="ECO:0007669"/>
    <property type="project" value="InterPro"/>
</dbReference>
<dbReference type="Proteomes" id="UP000297734">
    <property type="component" value="Unassembled WGS sequence"/>
</dbReference>
<keyword evidence="4 6" id="KW-0067">ATP-binding</keyword>
<dbReference type="InterPro" id="IPR003439">
    <property type="entry name" value="ABC_transporter-like_ATP-bd"/>
</dbReference>
<keyword evidence="7" id="KW-1185">Reference proteome</keyword>
<dbReference type="EMBL" id="QUZT01000010">
    <property type="protein sequence ID" value="TFY94579.1"/>
    <property type="molecule type" value="Genomic_DNA"/>
</dbReference>
<dbReference type="SUPFAM" id="SSF52540">
    <property type="entry name" value="P-loop containing nucleoside triphosphate hydrolases"/>
    <property type="match status" value="1"/>
</dbReference>
<dbReference type="GO" id="GO:0016020">
    <property type="term" value="C:membrane"/>
    <property type="evidence" value="ECO:0007669"/>
    <property type="project" value="InterPro"/>
</dbReference>
<dbReference type="PANTHER" id="PTHR46743:SF2">
    <property type="entry name" value="TEICHOIC ACIDS EXPORT ATP-BINDING PROTEIN TAGH"/>
    <property type="match status" value="1"/>
</dbReference>
<evidence type="ECO:0000256" key="4">
    <source>
        <dbReference type="ARBA" id="ARBA00022840"/>
    </source>
</evidence>